<gene>
    <name evidence="2" type="primary">LOC108863680</name>
</gene>
<sequence>MIDTIRYFLWRVWLWATKNQREDRFNKLVDWHSQDPFKYGVLPSNPEKEYEYPKLDIGQSEDVIEFFLQNSKRQLLFARISRLGNGYASMSFLVRLGDKGSWKAESVVVDRSTSDSFVAGGLRIESTLPMRRYRISFNGVVHNAKNEATHLRAIFVGNHITACGDYRVFHDNAFLAKQLPFSAKLESLEKLDIYVQTFSLTGKIYVEELEDEVYLWGYRRRQRLGRDTGDVELKARITAYTENGLGLDLNEASVKHLSPTLLFGHLNYPAFQQRPVQNFSADSIIGAQHFRIGAAQFKNLRFVVKDTLDEISWIEPLGTEWLRFRAKIVGVDYDGNVGNALITIANE</sequence>
<proteinExistence type="predicted"/>
<dbReference type="KEGG" id="goe:108863680"/>
<dbReference type="Proteomes" id="UP000694867">
    <property type="component" value="Unplaced"/>
</dbReference>
<dbReference type="AlphaFoldDB" id="A0AAJ7SD75"/>
<organism evidence="1 2">
    <name type="scientific">Galendromus occidentalis</name>
    <name type="common">western predatory mite</name>
    <dbReference type="NCBI Taxonomy" id="34638"/>
    <lineage>
        <taxon>Eukaryota</taxon>
        <taxon>Metazoa</taxon>
        <taxon>Ecdysozoa</taxon>
        <taxon>Arthropoda</taxon>
        <taxon>Chelicerata</taxon>
        <taxon>Arachnida</taxon>
        <taxon>Acari</taxon>
        <taxon>Parasitiformes</taxon>
        <taxon>Mesostigmata</taxon>
        <taxon>Gamasina</taxon>
        <taxon>Phytoseioidea</taxon>
        <taxon>Phytoseiidae</taxon>
        <taxon>Typhlodrominae</taxon>
        <taxon>Galendromus</taxon>
    </lineage>
</organism>
<name>A0AAJ7SD75_9ACAR</name>
<protein>
    <submittedName>
        <fullName evidence="2">Uncharacterized protein LOC108863680</fullName>
    </submittedName>
</protein>
<evidence type="ECO:0000313" key="1">
    <source>
        <dbReference type="Proteomes" id="UP000694867"/>
    </source>
</evidence>
<evidence type="ECO:0000313" key="2">
    <source>
        <dbReference type="RefSeq" id="XP_028966339.1"/>
    </source>
</evidence>
<dbReference type="GeneID" id="108863680"/>
<accession>A0AAJ7SD75</accession>
<reference evidence="2" key="1">
    <citation type="submission" date="2025-08" db="UniProtKB">
        <authorList>
            <consortium name="RefSeq"/>
        </authorList>
    </citation>
    <scope>IDENTIFICATION</scope>
</reference>
<keyword evidence="1" id="KW-1185">Reference proteome</keyword>
<dbReference type="RefSeq" id="XP_028966339.1">
    <property type="nucleotide sequence ID" value="XM_029110506.1"/>
</dbReference>